<sequence>MPKYMSYACLFNFLKLNIQTNSRTLGLLVSVTSLIRLSPKS</sequence>
<keyword evidence="2" id="KW-1185">Reference proteome</keyword>
<protein>
    <submittedName>
        <fullName evidence="1">Uncharacterized protein</fullName>
    </submittedName>
</protein>
<dbReference type="AlphaFoldDB" id="A0AAN8T1N2"/>
<reference evidence="1 2" key="1">
    <citation type="submission" date="2024-02" db="EMBL/GenBank/DDBJ databases">
        <title>de novo genome assembly of Solanum bulbocastanum strain 11H21.</title>
        <authorList>
            <person name="Hosaka A.J."/>
        </authorList>
    </citation>
    <scope>NUCLEOTIDE SEQUENCE [LARGE SCALE GENOMIC DNA]</scope>
    <source>
        <tissue evidence="1">Young leaves</tissue>
    </source>
</reference>
<gene>
    <name evidence="1" type="ORF">RDI58_022217</name>
</gene>
<accession>A0AAN8T1N2</accession>
<organism evidence="1 2">
    <name type="scientific">Solanum bulbocastanum</name>
    <name type="common">Wild potato</name>
    <dbReference type="NCBI Taxonomy" id="147425"/>
    <lineage>
        <taxon>Eukaryota</taxon>
        <taxon>Viridiplantae</taxon>
        <taxon>Streptophyta</taxon>
        <taxon>Embryophyta</taxon>
        <taxon>Tracheophyta</taxon>
        <taxon>Spermatophyta</taxon>
        <taxon>Magnoliopsida</taxon>
        <taxon>eudicotyledons</taxon>
        <taxon>Gunneridae</taxon>
        <taxon>Pentapetalae</taxon>
        <taxon>asterids</taxon>
        <taxon>lamiids</taxon>
        <taxon>Solanales</taxon>
        <taxon>Solanaceae</taxon>
        <taxon>Solanoideae</taxon>
        <taxon>Solaneae</taxon>
        <taxon>Solanum</taxon>
    </lineage>
</organism>
<evidence type="ECO:0000313" key="1">
    <source>
        <dbReference type="EMBL" id="KAK6780033.1"/>
    </source>
</evidence>
<dbReference type="EMBL" id="JBANQN010000009">
    <property type="protein sequence ID" value="KAK6780033.1"/>
    <property type="molecule type" value="Genomic_DNA"/>
</dbReference>
<name>A0AAN8T1N2_SOLBU</name>
<proteinExistence type="predicted"/>
<dbReference type="Proteomes" id="UP001371456">
    <property type="component" value="Unassembled WGS sequence"/>
</dbReference>
<comment type="caution">
    <text evidence="1">The sequence shown here is derived from an EMBL/GenBank/DDBJ whole genome shotgun (WGS) entry which is preliminary data.</text>
</comment>
<evidence type="ECO:0000313" key="2">
    <source>
        <dbReference type="Proteomes" id="UP001371456"/>
    </source>
</evidence>